<name>A0A934JZV8_9BACT</name>
<feature type="DNA-binding region" description="H-T-H motif" evidence="4">
    <location>
        <begin position="29"/>
        <end position="48"/>
    </location>
</feature>
<dbReference type="RefSeq" id="WP_338200640.1">
    <property type="nucleotide sequence ID" value="NZ_JAEKNR010000087.1"/>
</dbReference>
<evidence type="ECO:0000256" key="4">
    <source>
        <dbReference type="PROSITE-ProRule" id="PRU00335"/>
    </source>
</evidence>
<dbReference type="PROSITE" id="PS01081">
    <property type="entry name" value="HTH_TETR_1"/>
    <property type="match status" value="1"/>
</dbReference>
<dbReference type="PROSITE" id="PS50977">
    <property type="entry name" value="HTH_TETR_2"/>
    <property type="match status" value="1"/>
</dbReference>
<dbReference type="InterPro" id="IPR023772">
    <property type="entry name" value="DNA-bd_HTH_TetR-type_CS"/>
</dbReference>
<dbReference type="InterPro" id="IPR009057">
    <property type="entry name" value="Homeodomain-like_sf"/>
</dbReference>
<keyword evidence="1" id="KW-0805">Transcription regulation</keyword>
<dbReference type="Gene3D" id="1.10.357.10">
    <property type="entry name" value="Tetracycline Repressor, domain 2"/>
    <property type="match status" value="1"/>
</dbReference>
<dbReference type="Gene3D" id="1.10.10.60">
    <property type="entry name" value="Homeodomain-like"/>
    <property type="match status" value="1"/>
</dbReference>
<keyword evidence="7" id="KW-1185">Reference proteome</keyword>
<evidence type="ECO:0000256" key="3">
    <source>
        <dbReference type="ARBA" id="ARBA00023163"/>
    </source>
</evidence>
<reference evidence="6" key="1">
    <citation type="submission" date="2020-10" db="EMBL/GenBank/DDBJ databases">
        <title>Ca. Dormibacterota MAGs.</title>
        <authorList>
            <person name="Montgomery K."/>
        </authorList>
    </citation>
    <scope>NUCLEOTIDE SEQUENCE [LARGE SCALE GENOMIC DNA]</scope>
    <source>
        <strain evidence="6">SC8812_S17_10</strain>
    </source>
</reference>
<sequence length="193" mass="21041">MRKAPGQRRADLLQAAVRRFSEKGIDHTTVDDIVLAAGVAKGTFYLYFDSKEQIVAALRARMAEESMIQATAFVKGLQDDEPWAIVSSTVESFLDSMLGNRDQIRLFSQVAVTAETTEILAECDRKLNGTFAAGIQAGVDRGFFDVRDAATTAALLRHAIEGTVGEAIRSHDDPDRARLLAASLELARRALNS</sequence>
<dbReference type="PRINTS" id="PR00455">
    <property type="entry name" value="HTHTETR"/>
</dbReference>
<organism evidence="6 7">
    <name type="scientific">Candidatus Nephthysia bennettiae</name>
    <dbReference type="NCBI Taxonomy" id="3127016"/>
    <lineage>
        <taxon>Bacteria</taxon>
        <taxon>Bacillati</taxon>
        <taxon>Candidatus Dormiibacterota</taxon>
        <taxon>Candidatus Dormibacteria</taxon>
        <taxon>Candidatus Dormibacterales</taxon>
        <taxon>Candidatus Dormibacteraceae</taxon>
        <taxon>Candidatus Nephthysia</taxon>
    </lineage>
</organism>
<evidence type="ECO:0000313" key="6">
    <source>
        <dbReference type="EMBL" id="MBJ7597972.1"/>
    </source>
</evidence>
<dbReference type="SUPFAM" id="SSF48498">
    <property type="entry name" value="Tetracyclin repressor-like, C-terminal domain"/>
    <property type="match status" value="1"/>
</dbReference>
<protein>
    <submittedName>
        <fullName evidence="6">TetR/AcrR family transcriptional regulator</fullName>
    </submittedName>
</protein>
<dbReference type="PANTHER" id="PTHR30055:SF234">
    <property type="entry name" value="HTH-TYPE TRANSCRIPTIONAL REGULATOR BETI"/>
    <property type="match status" value="1"/>
</dbReference>
<comment type="caution">
    <text evidence="6">The sequence shown here is derived from an EMBL/GenBank/DDBJ whole genome shotgun (WGS) entry which is preliminary data.</text>
</comment>
<accession>A0A934JZV8</accession>
<evidence type="ECO:0000313" key="7">
    <source>
        <dbReference type="Proteomes" id="UP000612893"/>
    </source>
</evidence>
<evidence type="ECO:0000256" key="1">
    <source>
        <dbReference type="ARBA" id="ARBA00023015"/>
    </source>
</evidence>
<keyword evidence="2 4" id="KW-0238">DNA-binding</keyword>
<dbReference type="Pfam" id="PF00440">
    <property type="entry name" value="TetR_N"/>
    <property type="match status" value="1"/>
</dbReference>
<gene>
    <name evidence="6" type="ORF">JF922_07780</name>
</gene>
<dbReference type="InterPro" id="IPR036271">
    <property type="entry name" value="Tet_transcr_reg_TetR-rel_C_sf"/>
</dbReference>
<dbReference type="GO" id="GO:0000976">
    <property type="term" value="F:transcription cis-regulatory region binding"/>
    <property type="evidence" value="ECO:0007669"/>
    <property type="project" value="TreeGrafter"/>
</dbReference>
<dbReference type="GO" id="GO:0003700">
    <property type="term" value="F:DNA-binding transcription factor activity"/>
    <property type="evidence" value="ECO:0007669"/>
    <property type="project" value="TreeGrafter"/>
</dbReference>
<evidence type="ECO:0000259" key="5">
    <source>
        <dbReference type="PROSITE" id="PS50977"/>
    </source>
</evidence>
<dbReference type="InterPro" id="IPR001647">
    <property type="entry name" value="HTH_TetR"/>
</dbReference>
<dbReference type="InterPro" id="IPR050109">
    <property type="entry name" value="HTH-type_TetR-like_transc_reg"/>
</dbReference>
<dbReference type="Proteomes" id="UP000612893">
    <property type="component" value="Unassembled WGS sequence"/>
</dbReference>
<dbReference type="EMBL" id="JAEKNR010000087">
    <property type="protein sequence ID" value="MBJ7597972.1"/>
    <property type="molecule type" value="Genomic_DNA"/>
</dbReference>
<feature type="domain" description="HTH tetR-type" evidence="5">
    <location>
        <begin position="6"/>
        <end position="66"/>
    </location>
</feature>
<dbReference type="PANTHER" id="PTHR30055">
    <property type="entry name" value="HTH-TYPE TRANSCRIPTIONAL REGULATOR RUTR"/>
    <property type="match status" value="1"/>
</dbReference>
<keyword evidence="3" id="KW-0804">Transcription</keyword>
<evidence type="ECO:0000256" key="2">
    <source>
        <dbReference type="ARBA" id="ARBA00023125"/>
    </source>
</evidence>
<proteinExistence type="predicted"/>
<dbReference type="AlphaFoldDB" id="A0A934JZV8"/>
<dbReference type="SUPFAM" id="SSF46689">
    <property type="entry name" value="Homeodomain-like"/>
    <property type="match status" value="1"/>
</dbReference>